<feature type="transmembrane region" description="Helical" evidence="2">
    <location>
        <begin position="191"/>
        <end position="208"/>
    </location>
</feature>
<keyword evidence="2" id="KW-0812">Transmembrane</keyword>
<sequence length="313" mass="34982">MSLDNAGFTLVGVTINTYLMGVIMSQFSTYWTSEYQDPLLFVAFLFIINTSQAAAVIYMFYCVTNFTNPNAVAIELWPYPFTALTMSIIALVNHTFQSSRIYRFTRSKILVAFLLVISIVNCGIGVTVAIEMWILSKLSNLVALQPIIESNLALQCAIDTMIAIIMTVMFSRWRTNFFADTDKMLNRLIRTAIQSGFFTAIFALGTLLSSRFSPGTYMVSLFALPIGRIYTHTMMDQLITREELRGMFLNRGNHLSFLISDVAPSGTGRVGGSTMHALSSASKEERNESSNDVSKEARAFRNQQNIDISFVNS</sequence>
<name>A0AAD6ZQ12_9AGAR</name>
<evidence type="ECO:0000259" key="3">
    <source>
        <dbReference type="Pfam" id="PF20152"/>
    </source>
</evidence>
<keyword evidence="2" id="KW-1133">Transmembrane helix</keyword>
<comment type="caution">
    <text evidence="4">The sequence shown here is derived from an EMBL/GenBank/DDBJ whole genome shotgun (WGS) entry which is preliminary data.</text>
</comment>
<dbReference type="AlphaFoldDB" id="A0AAD6ZQ12"/>
<dbReference type="InterPro" id="IPR045339">
    <property type="entry name" value="DUF6534"/>
</dbReference>
<feature type="transmembrane region" description="Helical" evidence="2">
    <location>
        <begin position="108"/>
        <end position="132"/>
    </location>
</feature>
<dbReference type="Pfam" id="PF20152">
    <property type="entry name" value="DUF6534"/>
    <property type="match status" value="1"/>
</dbReference>
<evidence type="ECO:0000256" key="2">
    <source>
        <dbReference type="SAM" id="Phobius"/>
    </source>
</evidence>
<feature type="compositionally biased region" description="Basic and acidic residues" evidence="1">
    <location>
        <begin position="282"/>
        <end position="298"/>
    </location>
</feature>
<evidence type="ECO:0000313" key="5">
    <source>
        <dbReference type="Proteomes" id="UP001218218"/>
    </source>
</evidence>
<gene>
    <name evidence="4" type="ORF">DFH08DRAFT_1019762</name>
</gene>
<accession>A0AAD6ZQ12</accession>
<dbReference type="PANTHER" id="PTHR40465">
    <property type="entry name" value="CHROMOSOME 1, WHOLE GENOME SHOTGUN SEQUENCE"/>
    <property type="match status" value="1"/>
</dbReference>
<reference evidence="4" key="1">
    <citation type="submission" date="2023-03" db="EMBL/GenBank/DDBJ databases">
        <title>Massive genome expansion in bonnet fungi (Mycena s.s.) driven by repeated elements and novel gene families across ecological guilds.</title>
        <authorList>
            <consortium name="Lawrence Berkeley National Laboratory"/>
            <person name="Harder C.B."/>
            <person name="Miyauchi S."/>
            <person name="Viragh M."/>
            <person name="Kuo A."/>
            <person name="Thoen E."/>
            <person name="Andreopoulos B."/>
            <person name="Lu D."/>
            <person name="Skrede I."/>
            <person name="Drula E."/>
            <person name="Henrissat B."/>
            <person name="Morin E."/>
            <person name="Kohler A."/>
            <person name="Barry K."/>
            <person name="LaButti K."/>
            <person name="Morin E."/>
            <person name="Salamov A."/>
            <person name="Lipzen A."/>
            <person name="Mereny Z."/>
            <person name="Hegedus B."/>
            <person name="Baldrian P."/>
            <person name="Stursova M."/>
            <person name="Weitz H."/>
            <person name="Taylor A."/>
            <person name="Grigoriev I.V."/>
            <person name="Nagy L.G."/>
            <person name="Martin F."/>
            <person name="Kauserud H."/>
        </authorList>
    </citation>
    <scope>NUCLEOTIDE SEQUENCE</scope>
    <source>
        <strain evidence="4">CBHHK002</strain>
    </source>
</reference>
<feature type="transmembrane region" description="Helical" evidence="2">
    <location>
        <begin position="214"/>
        <end position="231"/>
    </location>
</feature>
<protein>
    <recommendedName>
        <fullName evidence="3">DUF6534 domain-containing protein</fullName>
    </recommendedName>
</protein>
<dbReference type="EMBL" id="JARIHO010000033">
    <property type="protein sequence ID" value="KAJ7333953.1"/>
    <property type="molecule type" value="Genomic_DNA"/>
</dbReference>
<feature type="transmembrane region" description="Helical" evidence="2">
    <location>
        <begin position="76"/>
        <end position="96"/>
    </location>
</feature>
<feature type="region of interest" description="Disordered" evidence="1">
    <location>
        <begin position="271"/>
        <end position="298"/>
    </location>
</feature>
<proteinExistence type="predicted"/>
<keyword evidence="5" id="KW-1185">Reference proteome</keyword>
<dbReference type="PANTHER" id="PTHR40465:SF1">
    <property type="entry name" value="DUF6534 DOMAIN-CONTAINING PROTEIN"/>
    <property type="match status" value="1"/>
</dbReference>
<organism evidence="4 5">
    <name type="scientific">Mycena albidolilacea</name>
    <dbReference type="NCBI Taxonomy" id="1033008"/>
    <lineage>
        <taxon>Eukaryota</taxon>
        <taxon>Fungi</taxon>
        <taxon>Dikarya</taxon>
        <taxon>Basidiomycota</taxon>
        <taxon>Agaricomycotina</taxon>
        <taxon>Agaricomycetes</taxon>
        <taxon>Agaricomycetidae</taxon>
        <taxon>Agaricales</taxon>
        <taxon>Marasmiineae</taxon>
        <taxon>Mycenaceae</taxon>
        <taxon>Mycena</taxon>
    </lineage>
</organism>
<feature type="transmembrane region" description="Helical" evidence="2">
    <location>
        <begin position="39"/>
        <end position="61"/>
    </location>
</feature>
<evidence type="ECO:0000313" key="4">
    <source>
        <dbReference type="EMBL" id="KAJ7333953.1"/>
    </source>
</evidence>
<feature type="transmembrane region" description="Helical" evidence="2">
    <location>
        <begin position="6"/>
        <end position="27"/>
    </location>
</feature>
<evidence type="ECO:0000256" key="1">
    <source>
        <dbReference type="SAM" id="MobiDB-lite"/>
    </source>
</evidence>
<feature type="transmembrane region" description="Helical" evidence="2">
    <location>
        <begin position="152"/>
        <end position="170"/>
    </location>
</feature>
<keyword evidence="2" id="KW-0472">Membrane</keyword>
<dbReference type="Proteomes" id="UP001218218">
    <property type="component" value="Unassembled WGS sequence"/>
</dbReference>
<feature type="domain" description="DUF6534" evidence="3">
    <location>
        <begin position="156"/>
        <end position="242"/>
    </location>
</feature>